<organism evidence="2 3">
    <name type="scientific">Caryophanon latum</name>
    <dbReference type="NCBI Taxonomy" id="33977"/>
    <lineage>
        <taxon>Bacteria</taxon>
        <taxon>Bacillati</taxon>
        <taxon>Bacillota</taxon>
        <taxon>Bacilli</taxon>
        <taxon>Bacillales</taxon>
        <taxon>Caryophanaceae</taxon>
        <taxon>Caryophanon</taxon>
    </lineage>
</organism>
<dbReference type="PANTHER" id="PTHR37423:SF2">
    <property type="entry name" value="MEMBRANE-BOUND LYTIC MUREIN TRANSGLYCOSYLASE C"/>
    <property type="match status" value="1"/>
</dbReference>
<dbReference type="Proteomes" id="UP000093482">
    <property type="component" value="Unassembled WGS sequence"/>
</dbReference>
<evidence type="ECO:0000313" key="3">
    <source>
        <dbReference type="Proteomes" id="UP000093482"/>
    </source>
</evidence>
<reference evidence="2 3" key="1">
    <citation type="submission" date="2016-07" db="EMBL/GenBank/DDBJ databases">
        <title>Caryophanon latum genome sequencing.</title>
        <authorList>
            <person name="Verma A."/>
            <person name="Pal Y."/>
            <person name="Krishnamurthi S."/>
        </authorList>
    </citation>
    <scope>NUCLEOTIDE SEQUENCE [LARGE SCALE GENOMIC DNA]</scope>
    <source>
        <strain evidence="2 3">DSM 14151</strain>
    </source>
</reference>
<keyword evidence="3" id="KW-1185">Reference proteome</keyword>
<accession>A0A1C0Z2Q0</accession>
<name>A0A1C0Z2Q0_9BACL</name>
<gene>
    <name evidence="2" type="ORF">A6K76_04750</name>
</gene>
<dbReference type="AlphaFoldDB" id="A0A1C0Z2Q0"/>
<dbReference type="Pfam" id="PF01464">
    <property type="entry name" value="SLT"/>
    <property type="match status" value="1"/>
</dbReference>
<dbReference type="RefSeq" id="WP_066461510.1">
    <property type="nucleotide sequence ID" value="NZ_MATO01000006.1"/>
</dbReference>
<dbReference type="PANTHER" id="PTHR37423">
    <property type="entry name" value="SOLUBLE LYTIC MUREIN TRANSGLYCOSYLASE-RELATED"/>
    <property type="match status" value="1"/>
</dbReference>
<dbReference type="EMBL" id="MATO01000006">
    <property type="protein sequence ID" value="OCS93648.1"/>
    <property type="molecule type" value="Genomic_DNA"/>
</dbReference>
<dbReference type="Gene3D" id="1.10.530.10">
    <property type="match status" value="1"/>
</dbReference>
<proteinExistence type="predicted"/>
<feature type="domain" description="Transglycosylase SLT" evidence="1">
    <location>
        <begin position="137"/>
        <end position="244"/>
    </location>
</feature>
<dbReference type="InterPro" id="IPR008258">
    <property type="entry name" value="Transglycosylase_SLT_dom_1"/>
</dbReference>
<dbReference type="SUPFAM" id="SSF53955">
    <property type="entry name" value="Lysozyme-like"/>
    <property type="match status" value="1"/>
</dbReference>
<evidence type="ECO:0000313" key="2">
    <source>
        <dbReference type="EMBL" id="OCS93648.1"/>
    </source>
</evidence>
<protein>
    <recommendedName>
        <fullName evidence="1">Transglycosylase SLT domain-containing protein</fullName>
    </recommendedName>
</protein>
<sequence>MTIPNIRAFLDTAAIQTMTGDAESASSTNSAFSSLISEVLSNNASTSTLTNYLGAIPSLVNASTSSTSSSATTLLNALSSSSASTYMPPSLYTVLSEQASKTETTAAAKTTEAAPSYKGSVVFTGQLEGANKYSAIIEKAAKEYDLDPKLIAAIMKQESNFSSSVKSYAGATGLMQLMPGTAKYVGVKNSLDPEQNIMGGAKYLRMMLDQFGGDVTTALAAYNAGPGNVKKYGGVPPFKETQNYVVKVNNYYKS</sequence>
<dbReference type="InterPro" id="IPR023346">
    <property type="entry name" value="Lysozyme-like_dom_sf"/>
</dbReference>
<dbReference type="CDD" id="cd00254">
    <property type="entry name" value="LT-like"/>
    <property type="match status" value="1"/>
</dbReference>
<comment type="caution">
    <text evidence="2">The sequence shown here is derived from an EMBL/GenBank/DDBJ whole genome shotgun (WGS) entry which is preliminary data.</text>
</comment>
<evidence type="ECO:0000259" key="1">
    <source>
        <dbReference type="Pfam" id="PF01464"/>
    </source>
</evidence>